<keyword evidence="5" id="KW-0732">Signal</keyword>
<dbReference type="RefSeq" id="WP_344894806.1">
    <property type="nucleotide sequence ID" value="NZ_BAAAWD010000007.1"/>
</dbReference>
<evidence type="ECO:0000256" key="4">
    <source>
        <dbReference type="ARBA" id="ARBA00023136"/>
    </source>
</evidence>
<reference evidence="6 7" key="1">
    <citation type="journal article" date="2019" name="Int. J. Syst. Evol. Microbiol.">
        <title>The Global Catalogue of Microorganisms (GCM) 10K type strain sequencing project: providing services to taxonomists for standard genome sequencing and annotation.</title>
        <authorList>
            <consortium name="The Broad Institute Genomics Platform"/>
            <consortium name="The Broad Institute Genome Sequencing Center for Infectious Disease"/>
            <person name="Wu L."/>
            <person name="Ma J."/>
        </authorList>
    </citation>
    <scope>NUCLEOTIDE SEQUENCE [LARGE SCALE GENOMIC DNA]</scope>
    <source>
        <strain evidence="6 7">JCM 3106</strain>
    </source>
</reference>
<keyword evidence="2" id="KW-0812">Transmembrane</keyword>
<keyword evidence="4" id="KW-0472">Membrane</keyword>
<evidence type="ECO:0000313" key="7">
    <source>
        <dbReference type="Proteomes" id="UP001499930"/>
    </source>
</evidence>
<accession>A0ABN3XXN2</accession>
<evidence type="ECO:0000256" key="5">
    <source>
        <dbReference type="SAM" id="SignalP"/>
    </source>
</evidence>
<evidence type="ECO:0000313" key="6">
    <source>
        <dbReference type="EMBL" id="GAA3006976.1"/>
    </source>
</evidence>
<evidence type="ECO:0000256" key="2">
    <source>
        <dbReference type="ARBA" id="ARBA00022692"/>
    </source>
</evidence>
<evidence type="ECO:0000256" key="3">
    <source>
        <dbReference type="ARBA" id="ARBA00022989"/>
    </source>
</evidence>
<feature type="chain" id="PRO_5046806905" description="Metalloprotease" evidence="5">
    <location>
        <begin position="25"/>
        <end position="272"/>
    </location>
</feature>
<comment type="caution">
    <text evidence="6">The sequence shown here is derived from an EMBL/GenBank/DDBJ whole genome shotgun (WGS) entry which is preliminary data.</text>
</comment>
<name>A0ABN3XXN2_9ACTN</name>
<dbReference type="Proteomes" id="UP001499930">
    <property type="component" value="Unassembled WGS sequence"/>
</dbReference>
<feature type="signal peptide" evidence="5">
    <location>
        <begin position="1"/>
        <end position="24"/>
    </location>
</feature>
<dbReference type="PANTHER" id="PTHR30168">
    <property type="entry name" value="PUTATIVE MEMBRANE PROTEIN YPFJ"/>
    <property type="match status" value="1"/>
</dbReference>
<dbReference type="Pfam" id="PF04228">
    <property type="entry name" value="Zn_peptidase"/>
    <property type="match status" value="1"/>
</dbReference>
<gene>
    <name evidence="6" type="ORF">GCM10017559_31180</name>
</gene>
<dbReference type="EMBL" id="BAAAWD010000007">
    <property type="protein sequence ID" value="GAA3006976.1"/>
    <property type="molecule type" value="Genomic_DNA"/>
</dbReference>
<keyword evidence="3" id="KW-1133">Transmembrane helix</keyword>
<protein>
    <recommendedName>
        <fullName evidence="8">Metalloprotease</fullName>
    </recommendedName>
</protein>
<keyword evidence="7" id="KW-1185">Reference proteome</keyword>
<sequence>MRTPHITLSLGVLVGLLLTGTAHAGATTGATTGAVIGAPVPTGTKALTHNPLYRSGKLTLPCDRHPKGAGSVAAAKKHLTAISGCLNASWSKQLKKIGVMFRKPGIQFMTKPGTACGSEWGRYHTGRYCTDERQLVIMIGDYAVKAPADPVMLHLIAHEYAHHVQNLTGIWGAYEVMPADTESQALAQSRRLELQADCLGAVFMSSVWSSQNYRSEDWKEVVDHYRLSGDEKVNTKRSHGTGRNRAAWLQRGFAAASPSACNTWSAPASRVA</sequence>
<dbReference type="InterPro" id="IPR007343">
    <property type="entry name" value="Uncharacterised_pept_Zn_put"/>
</dbReference>
<proteinExistence type="predicted"/>
<dbReference type="PANTHER" id="PTHR30168:SF0">
    <property type="entry name" value="INNER MEMBRANE PROTEIN"/>
    <property type="match status" value="1"/>
</dbReference>
<organism evidence="6 7">
    <name type="scientific">Streptosporangium longisporum</name>
    <dbReference type="NCBI Taxonomy" id="46187"/>
    <lineage>
        <taxon>Bacteria</taxon>
        <taxon>Bacillati</taxon>
        <taxon>Actinomycetota</taxon>
        <taxon>Actinomycetes</taxon>
        <taxon>Streptosporangiales</taxon>
        <taxon>Streptosporangiaceae</taxon>
        <taxon>Streptosporangium</taxon>
    </lineage>
</organism>
<comment type="subcellular location">
    <subcellularLocation>
        <location evidence="1">Membrane</location>
        <topology evidence="1">Single-pass membrane protein</topology>
    </subcellularLocation>
</comment>
<evidence type="ECO:0008006" key="8">
    <source>
        <dbReference type="Google" id="ProtNLM"/>
    </source>
</evidence>
<evidence type="ECO:0000256" key="1">
    <source>
        <dbReference type="ARBA" id="ARBA00004167"/>
    </source>
</evidence>